<dbReference type="InterPro" id="IPR014015">
    <property type="entry name" value="Helicase_SF3_DNA-vir"/>
</dbReference>
<feature type="domain" description="PV NS1-Nuc" evidence="28">
    <location>
        <begin position="33"/>
        <end position="263"/>
    </location>
</feature>
<evidence type="ECO:0000256" key="25">
    <source>
        <dbReference type="PROSITE-ProRule" id="PRU01366"/>
    </source>
</evidence>
<evidence type="ECO:0000256" key="20">
    <source>
        <dbReference type="ARBA" id="ARBA00023125"/>
    </source>
</evidence>
<keyword evidence="18" id="KW-1194">Viral DNA replication</keyword>
<keyword evidence="17" id="KW-0805">Transcription regulation</keyword>
<keyword evidence="20 25" id="KW-0238">DNA-binding</keyword>
<keyword evidence="15" id="KW-0067">ATP-binding</keyword>
<evidence type="ECO:0000256" key="7">
    <source>
        <dbReference type="ARBA" id="ARBA00022612"/>
    </source>
</evidence>
<evidence type="ECO:0000256" key="16">
    <source>
        <dbReference type="ARBA" id="ARBA00022842"/>
    </source>
</evidence>
<dbReference type="GO" id="GO:0016787">
    <property type="term" value="F:hydrolase activity"/>
    <property type="evidence" value="ECO:0007669"/>
    <property type="project" value="UniProtKB-KW"/>
</dbReference>
<dbReference type="SUPFAM" id="SSF52540">
    <property type="entry name" value="P-loop containing nucleoside triphosphate hydrolases"/>
    <property type="match status" value="1"/>
</dbReference>
<evidence type="ECO:0000256" key="8">
    <source>
        <dbReference type="ARBA" id="ARBA00022705"/>
    </source>
</evidence>
<dbReference type="GO" id="GO:0005524">
    <property type="term" value="F:ATP binding"/>
    <property type="evidence" value="ECO:0007669"/>
    <property type="project" value="UniProtKB-KW"/>
</dbReference>
<dbReference type="PROSITE" id="PS52022">
    <property type="entry name" value="PV_NS1_NUC"/>
    <property type="match status" value="1"/>
</dbReference>
<evidence type="ECO:0000256" key="21">
    <source>
        <dbReference type="ARBA" id="ARBA00023163"/>
    </source>
</evidence>
<feature type="domain" description="SF3 helicase" evidence="27">
    <location>
        <begin position="391"/>
        <end position="560"/>
    </location>
</feature>
<keyword evidence="22" id="KW-0231">Viral genome packaging</keyword>
<dbReference type="GO" id="GO:0003677">
    <property type="term" value="F:DNA binding"/>
    <property type="evidence" value="ECO:0007669"/>
    <property type="project" value="UniProtKB-UniRule"/>
</dbReference>
<keyword evidence="19 25" id="KW-0190">Covalent protein-DNA linkage</keyword>
<accession>A0A6C0W578</accession>
<keyword evidence="9 25" id="KW-0540">Nuclease</keyword>
<sequence length="641" mass="72211">MAQAQIHEQNRLRQLFAQVKKEINDGEGLAWLFQQKTYTDKDNKPTKATPPLRTTSSELRLAFDSIEENLTASNEHLTNDEKNFSKLVLGKTLLLLDKHVKSHRWDSNKVNFIWQIEKGKTQHFHIHCCLGYFDKNEDSKDIQKSLGWFVKRLNKDLAIIYSNHHCDIQGIEDPEDRAKNLKVWVEDGPTKPYKYLNRQTKQEYNKPVGLRDYTLLYLFNKDKITANGMDGYFAAGNGGIVDNLTNKERKTLRKMYLDEQSSDIMDTDIDWEDGQDAPKVTDQTDSATTKPGSSLIWKSCATKVTSKKETANPVLQPSKKLYSAQNTLDALFNVGCFTTEDMIIKLSDTYLALSLEPNGPQKINTLIHMNQVKVSSLLTAYDCIIKFNEEEDDKPLLQTIKDMGLNEKYLKNALCTILTKQGGKRGCIWFYGPGGTGKTLLASLLCKATVNYGMVTTSNPNFPWTDCGNRNIIWAEECGNFGNWVEDFKAITGGGDVKVDTKNKQPQSIKGCVIVTSNTNITKVTIGCVETNVHAEPLKQRMLKIRCTKPINPKIKITPGMLKKWLSTWDGQPISLNHEMPELYLETTGPNTSATTATKNTGNSQPTTAKTAESVNTENCDTPKRSASSVPPKQHKRPRHE</sequence>
<dbReference type="GO" id="GO:0003678">
    <property type="term" value="F:DNA helicase activity"/>
    <property type="evidence" value="ECO:0007669"/>
    <property type="project" value="UniProtKB-EC"/>
</dbReference>
<feature type="short sequence motif" description="RCR-2" evidence="25">
    <location>
        <begin position="125"/>
        <end position="127"/>
    </location>
</feature>
<evidence type="ECO:0000256" key="13">
    <source>
        <dbReference type="ARBA" id="ARBA00022801"/>
    </source>
</evidence>
<keyword evidence="12 25" id="KW-0255">Endonuclease</keyword>
<feature type="compositionally biased region" description="Polar residues" evidence="26">
    <location>
        <begin position="599"/>
        <end position="631"/>
    </location>
</feature>
<evidence type="ECO:0000256" key="5">
    <source>
        <dbReference type="ARBA" id="ARBA00020731"/>
    </source>
</evidence>
<keyword evidence="16" id="KW-0460">Magnesium</keyword>
<evidence type="ECO:0000256" key="10">
    <source>
        <dbReference type="ARBA" id="ARBA00022723"/>
    </source>
</evidence>
<evidence type="ECO:0000256" key="2">
    <source>
        <dbReference type="ARBA" id="ARBA00004147"/>
    </source>
</evidence>
<evidence type="ECO:0000256" key="1">
    <source>
        <dbReference type="ARBA" id="ARBA00001946"/>
    </source>
</evidence>
<keyword evidence="6 25" id="KW-1048">Host nucleus</keyword>
<name>A0A6C0W578_9VIRU</name>
<keyword evidence="11 25" id="KW-0547">Nucleotide-binding</keyword>
<dbReference type="InterPro" id="IPR001257">
    <property type="entry name" value="Parvovirus_NS1_helicase"/>
</dbReference>
<dbReference type="Pfam" id="PF12433">
    <property type="entry name" value="PV_NSP1"/>
    <property type="match status" value="1"/>
</dbReference>
<evidence type="ECO:0000256" key="24">
    <source>
        <dbReference type="ARBA" id="ARBA00047995"/>
    </source>
</evidence>
<evidence type="ECO:0000256" key="3">
    <source>
        <dbReference type="ARBA" id="ARBA00009826"/>
    </source>
</evidence>
<proteinExistence type="inferred from homology"/>
<dbReference type="Gene3D" id="3.40.50.300">
    <property type="entry name" value="P-loop containing nucleotide triphosphate hydrolases"/>
    <property type="match status" value="1"/>
</dbReference>
<feature type="compositionally biased region" description="Polar residues" evidence="26">
    <location>
        <begin position="281"/>
        <end position="291"/>
    </location>
</feature>
<dbReference type="GO" id="GO:0004519">
    <property type="term" value="F:endonuclease activity"/>
    <property type="evidence" value="ECO:0007669"/>
    <property type="project" value="UniProtKB-UniRule"/>
</dbReference>
<evidence type="ECO:0000256" key="15">
    <source>
        <dbReference type="ARBA" id="ARBA00022840"/>
    </source>
</evidence>
<feature type="compositionally biased region" description="Low complexity" evidence="26">
    <location>
        <begin position="587"/>
        <end position="598"/>
    </location>
</feature>
<evidence type="ECO:0000256" key="14">
    <source>
        <dbReference type="ARBA" id="ARBA00022806"/>
    </source>
</evidence>
<evidence type="ECO:0000259" key="28">
    <source>
        <dbReference type="PROSITE" id="PS52022"/>
    </source>
</evidence>
<dbReference type="PROSITE" id="PS51206">
    <property type="entry name" value="SF3_HELICASE_1"/>
    <property type="match status" value="1"/>
</dbReference>
<dbReference type="InterPro" id="IPR020960">
    <property type="entry name" value="ADV_NS1-3"/>
</dbReference>
<keyword evidence="8 25" id="KW-0235">DNA replication</keyword>
<dbReference type="GO" id="GO:0046872">
    <property type="term" value="F:metal ion binding"/>
    <property type="evidence" value="ECO:0007669"/>
    <property type="project" value="UniProtKB-KW"/>
</dbReference>
<feature type="active site" description="For nuclease activity" evidence="25">
    <location>
        <position position="217"/>
    </location>
</feature>
<evidence type="ECO:0000256" key="11">
    <source>
        <dbReference type="ARBA" id="ARBA00022741"/>
    </source>
</evidence>
<evidence type="ECO:0000256" key="26">
    <source>
        <dbReference type="SAM" id="MobiDB-lite"/>
    </source>
</evidence>
<feature type="region of interest" description="Disordered" evidence="26">
    <location>
        <begin position="586"/>
        <end position="641"/>
    </location>
</feature>
<gene>
    <name evidence="29" type="primary">NS1</name>
</gene>
<evidence type="ECO:0000256" key="12">
    <source>
        <dbReference type="ARBA" id="ARBA00022759"/>
    </source>
</evidence>
<evidence type="ECO:0000256" key="4">
    <source>
        <dbReference type="ARBA" id="ARBA00012551"/>
    </source>
</evidence>
<evidence type="ECO:0000256" key="18">
    <source>
        <dbReference type="ARBA" id="ARBA00023109"/>
    </source>
</evidence>
<comment type="similarity">
    <text evidence="3">Belongs to the parvoviruses initiator protein NS1 family.</text>
</comment>
<dbReference type="InterPro" id="IPR049901">
    <property type="entry name" value="PV_NS1-NUC"/>
</dbReference>
<dbReference type="GO" id="GO:0006260">
    <property type="term" value="P:DNA replication"/>
    <property type="evidence" value="ECO:0007669"/>
    <property type="project" value="UniProtKB-UniRule"/>
</dbReference>
<comment type="subcellular location">
    <subcellularLocation>
        <location evidence="2 25">Host nucleus</location>
    </subcellularLocation>
</comment>
<comment type="cofactor">
    <cofactor evidence="1">
        <name>Mg(2+)</name>
        <dbReference type="ChEBI" id="CHEBI:18420"/>
    </cofactor>
</comment>
<feature type="region of interest" description="Disordered" evidence="26">
    <location>
        <begin position="268"/>
        <end position="291"/>
    </location>
</feature>
<feature type="short sequence motif" description="RCR-3" evidence="25">
    <location>
        <begin position="217"/>
        <end position="221"/>
    </location>
</feature>
<keyword evidence="14" id="KW-0347">Helicase</keyword>
<comment type="catalytic activity">
    <reaction evidence="24">
        <text>ATP + H2O = ADP + phosphate + H(+)</text>
        <dbReference type="Rhea" id="RHEA:13065"/>
        <dbReference type="ChEBI" id="CHEBI:15377"/>
        <dbReference type="ChEBI" id="CHEBI:15378"/>
        <dbReference type="ChEBI" id="CHEBI:30616"/>
        <dbReference type="ChEBI" id="CHEBI:43474"/>
        <dbReference type="ChEBI" id="CHEBI:456216"/>
        <dbReference type="EC" id="3.6.4.12"/>
    </reaction>
</comment>
<organism evidence="29">
    <name type="scientific">Aleutian mink disease parvovirus</name>
    <dbReference type="NCBI Taxonomy" id="28314"/>
    <lineage>
        <taxon>Viruses</taxon>
        <taxon>Monodnaviria</taxon>
        <taxon>Shotokuvirae</taxon>
        <taxon>Cossaviricota</taxon>
        <taxon>Quintoviricetes</taxon>
        <taxon>Piccovirales</taxon>
        <taxon>Parvoviridae</taxon>
        <taxon>Parvovirinae</taxon>
        <taxon>Amdoparvovirus</taxon>
        <taxon>Amdoparvovirus carnivoran1</taxon>
    </lineage>
</organism>
<reference evidence="29" key="1">
    <citation type="journal article" date="2020" name="Pathogens">
        <title>Ecology and Infection Dynamics of Multi-Host Amdoparvoviral and Protoparvoviral Carnivore Pathogens.</title>
        <authorList>
            <person name="Canuti M."/>
            <person name="Todd M."/>
            <person name="Monteiro P."/>
            <person name="Van Osch K."/>
            <person name="Weir R."/>
            <person name="Schwantje H."/>
            <person name="Britton A.P."/>
            <person name="Lang A.S."/>
        </authorList>
    </citation>
    <scope>NUCLEOTIDE SEQUENCE</scope>
    <source>
        <strain evidence="29">MIVI-15</strain>
    </source>
</reference>
<evidence type="ECO:0000313" key="29">
    <source>
        <dbReference type="EMBL" id="QIC34577.1"/>
    </source>
</evidence>
<evidence type="ECO:0000256" key="9">
    <source>
        <dbReference type="ARBA" id="ARBA00022722"/>
    </source>
</evidence>
<keyword evidence="10" id="KW-0479">Metal-binding</keyword>
<dbReference type="InterPro" id="IPR021076">
    <property type="entry name" value="Parvovirus_NS1_N"/>
</dbReference>
<dbReference type="EC" id="3.6.4.12" evidence="4"/>
<keyword evidence="21" id="KW-0804">Transcription</keyword>
<dbReference type="GO" id="GO:0042025">
    <property type="term" value="C:host cell nucleus"/>
    <property type="evidence" value="ECO:0007669"/>
    <property type="project" value="UniProtKB-SubCell"/>
</dbReference>
<evidence type="ECO:0000256" key="23">
    <source>
        <dbReference type="ARBA" id="ARBA00032999"/>
    </source>
</evidence>
<keyword evidence="7" id="KW-1188">Viral release from host cell</keyword>
<dbReference type="Pfam" id="PF01057">
    <property type="entry name" value="Parvo_NS1"/>
    <property type="match status" value="1"/>
</dbReference>
<evidence type="ECO:0000259" key="27">
    <source>
        <dbReference type="PROSITE" id="PS51206"/>
    </source>
</evidence>
<dbReference type="InterPro" id="IPR027417">
    <property type="entry name" value="P-loop_NTPase"/>
</dbReference>
<dbReference type="GO" id="GO:0039693">
    <property type="term" value="P:viral DNA genome replication"/>
    <property type="evidence" value="ECO:0007669"/>
    <property type="project" value="UniProtKB-KW"/>
</dbReference>
<dbReference type="EMBL" id="MN862730">
    <property type="protein sequence ID" value="QIC34577.1"/>
    <property type="molecule type" value="Genomic_DNA"/>
</dbReference>
<evidence type="ECO:0000256" key="22">
    <source>
        <dbReference type="ARBA" id="ARBA00023219"/>
    </source>
</evidence>
<dbReference type="Pfam" id="PF12475">
    <property type="entry name" value="Amdo_NSP_1-3"/>
    <property type="match status" value="2"/>
</dbReference>
<evidence type="ECO:0000256" key="6">
    <source>
        <dbReference type="ARBA" id="ARBA00022562"/>
    </source>
</evidence>
<keyword evidence="13 25" id="KW-0378">Hydrolase</keyword>
<evidence type="ECO:0000256" key="19">
    <source>
        <dbReference type="ARBA" id="ARBA00023124"/>
    </source>
</evidence>
<evidence type="ECO:0000256" key="17">
    <source>
        <dbReference type="ARBA" id="ARBA00023015"/>
    </source>
</evidence>
<protein>
    <recommendedName>
        <fullName evidence="5">Initiator protein NS1</fullName>
        <ecNumber evidence="4">3.6.4.12</ecNumber>
    </recommendedName>
    <alternativeName>
        <fullName evidence="23">Non-structural protein NS1</fullName>
    </alternativeName>
</protein>